<sequence>MNAAASTTATVAGDAASPSQRRDTFAIGDRLFTATISLVGMVQAFVLSLSRCFDFPFGRPRLAYSYEQLSRIAHRSPFTVNEVEALLDLYKKLSGSVIDDGLLQKEELKLALFRTQAVDSLFLDRVFDIFDEKQNGVIEFEEFVHALAVFHPLAPVDEKINFAFRLYDPKQTGFIERDEVRKMVIATLLESSIHLSNEALESILENTFAGADVDKDGRISKEEWIAFVLKHPSLLKIFTVDHLRNITAAFPSFIFNTEVED</sequence>
<organism evidence="1 2">
    <name type="scientific">Melastoma candidum</name>
    <dbReference type="NCBI Taxonomy" id="119954"/>
    <lineage>
        <taxon>Eukaryota</taxon>
        <taxon>Viridiplantae</taxon>
        <taxon>Streptophyta</taxon>
        <taxon>Embryophyta</taxon>
        <taxon>Tracheophyta</taxon>
        <taxon>Spermatophyta</taxon>
        <taxon>Magnoliopsida</taxon>
        <taxon>eudicotyledons</taxon>
        <taxon>Gunneridae</taxon>
        <taxon>Pentapetalae</taxon>
        <taxon>rosids</taxon>
        <taxon>malvids</taxon>
        <taxon>Myrtales</taxon>
        <taxon>Melastomataceae</taxon>
        <taxon>Melastomatoideae</taxon>
        <taxon>Melastomateae</taxon>
        <taxon>Melastoma</taxon>
    </lineage>
</organism>
<dbReference type="Proteomes" id="UP001057402">
    <property type="component" value="Chromosome 3"/>
</dbReference>
<comment type="caution">
    <text evidence="1">The sequence shown here is derived from an EMBL/GenBank/DDBJ whole genome shotgun (WGS) entry which is preliminary data.</text>
</comment>
<accession>A0ACB9RTU7</accession>
<name>A0ACB9RTU7_9MYRT</name>
<reference evidence="2" key="1">
    <citation type="journal article" date="2023" name="Front. Plant Sci.">
        <title>Chromosomal-level genome assembly of Melastoma candidum provides insights into trichome evolution.</title>
        <authorList>
            <person name="Zhong Y."/>
            <person name="Wu W."/>
            <person name="Sun C."/>
            <person name="Zou P."/>
            <person name="Liu Y."/>
            <person name="Dai S."/>
            <person name="Zhou R."/>
        </authorList>
    </citation>
    <scope>NUCLEOTIDE SEQUENCE [LARGE SCALE GENOMIC DNA]</scope>
</reference>
<keyword evidence="2" id="KW-1185">Reference proteome</keyword>
<dbReference type="EMBL" id="CM042882">
    <property type="protein sequence ID" value="KAI4381872.1"/>
    <property type="molecule type" value="Genomic_DNA"/>
</dbReference>
<evidence type="ECO:0000313" key="2">
    <source>
        <dbReference type="Proteomes" id="UP001057402"/>
    </source>
</evidence>
<protein>
    <submittedName>
        <fullName evidence="1">Uncharacterized protein</fullName>
    </submittedName>
</protein>
<evidence type="ECO:0000313" key="1">
    <source>
        <dbReference type="EMBL" id="KAI4381872.1"/>
    </source>
</evidence>
<proteinExistence type="predicted"/>
<gene>
    <name evidence="1" type="ORF">MLD38_007899</name>
</gene>